<gene>
    <name evidence="2" type="ORF">BN1723_019520</name>
</gene>
<accession>A0A0G4NE58</accession>
<feature type="region of interest" description="Disordered" evidence="1">
    <location>
        <begin position="1"/>
        <end position="22"/>
    </location>
</feature>
<evidence type="ECO:0000256" key="1">
    <source>
        <dbReference type="SAM" id="MobiDB-lite"/>
    </source>
</evidence>
<reference evidence="3" key="1">
    <citation type="submission" date="2015-05" db="EMBL/GenBank/DDBJ databases">
        <authorList>
            <person name="Fogelqvist Johan"/>
        </authorList>
    </citation>
    <scope>NUCLEOTIDE SEQUENCE [LARGE SCALE GENOMIC DNA]</scope>
</reference>
<dbReference type="AlphaFoldDB" id="A0A0G4NE58"/>
<evidence type="ECO:0000313" key="2">
    <source>
        <dbReference type="EMBL" id="CRK44679.1"/>
    </source>
</evidence>
<name>A0A0G4NE58_VERLO</name>
<protein>
    <submittedName>
        <fullName evidence="2">Uncharacterized protein</fullName>
    </submittedName>
</protein>
<organism evidence="2 3">
    <name type="scientific">Verticillium longisporum</name>
    <name type="common">Verticillium dahliae var. longisporum</name>
    <dbReference type="NCBI Taxonomy" id="100787"/>
    <lineage>
        <taxon>Eukaryota</taxon>
        <taxon>Fungi</taxon>
        <taxon>Dikarya</taxon>
        <taxon>Ascomycota</taxon>
        <taxon>Pezizomycotina</taxon>
        <taxon>Sordariomycetes</taxon>
        <taxon>Hypocreomycetidae</taxon>
        <taxon>Glomerellales</taxon>
        <taxon>Plectosphaerellaceae</taxon>
        <taxon>Verticillium</taxon>
    </lineage>
</organism>
<evidence type="ECO:0000313" key="3">
    <source>
        <dbReference type="Proteomes" id="UP000045706"/>
    </source>
</evidence>
<dbReference type="EMBL" id="CVQI01034188">
    <property type="protein sequence ID" value="CRK44679.1"/>
    <property type="molecule type" value="Genomic_DNA"/>
</dbReference>
<feature type="non-terminal residue" evidence="2">
    <location>
        <position position="1"/>
    </location>
</feature>
<proteinExistence type="predicted"/>
<feature type="compositionally biased region" description="Basic and acidic residues" evidence="1">
    <location>
        <begin position="1"/>
        <end position="11"/>
    </location>
</feature>
<sequence length="22" mass="2349">QGGPRSPEEAGPRAQGRQASRR</sequence>
<dbReference type="Proteomes" id="UP000045706">
    <property type="component" value="Unassembled WGS sequence"/>
</dbReference>